<dbReference type="Proteomes" id="UP000184603">
    <property type="component" value="Unassembled WGS sequence"/>
</dbReference>
<keyword evidence="6 7" id="KW-0413">Isomerase</keyword>
<dbReference type="OrthoDB" id="9766564at2"/>
<dbReference type="NCBIfam" id="NF002794">
    <property type="entry name" value="PRK02925.1"/>
    <property type="match status" value="1"/>
</dbReference>
<organism evidence="8 9">
    <name type="scientific">Desulfopila aestuarii DSM 18488</name>
    <dbReference type="NCBI Taxonomy" id="1121416"/>
    <lineage>
        <taxon>Bacteria</taxon>
        <taxon>Pseudomonadati</taxon>
        <taxon>Thermodesulfobacteriota</taxon>
        <taxon>Desulfobulbia</taxon>
        <taxon>Desulfobulbales</taxon>
        <taxon>Desulfocapsaceae</taxon>
        <taxon>Desulfopila</taxon>
    </lineage>
</organism>
<evidence type="ECO:0000313" key="9">
    <source>
        <dbReference type="Proteomes" id="UP000184603"/>
    </source>
</evidence>
<dbReference type="RefSeq" id="WP_073615316.1">
    <property type="nucleotide sequence ID" value="NZ_FRFE01000023.1"/>
</dbReference>
<protein>
    <recommendedName>
        <fullName evidence="5 7">Uronate isomerase</fullName>
        <ecNumber evidence="4 7">5.3.1.12</ecNumber>
    </recommendedName>
    <alternativeName>
        <fullName evidence="7">Glucuronate isomerase</fullName>
    </alternativeName>
    <alternativeName>
        <fullName evidence="7">Uronic isomerase</fullName>
    </alternativeName>
</protein>
<dbReference type="UniPathway" id="UPA00246"/>
<comment type="catalytic activity">
    <reaction evidence="1 7">
        <text>D-glucuronate = D-fructuronate</text>
        <dbReference type="Rhea" id="RHEA:13049"/>
        <dbReference type="ChEBI" id="CHEBI:58720"/>
        <dbReference type="ChEBI" id="CHEBI:59863"/>
        <dbReference type="EC" id="5.3.1.12"/>
    </reaction>
</comment>
<dbReference type="EMBL" id="FRFE01000023">
    <property type="protein sequence ID" value="SHO51163.1"/>
    <property type="molecule type" value="Genomic_DNA"/>
</dbReference>
<dbReference type="GO" id="GO:0019698">
    <property type="term" value="P:D-galacturonate catabolic process"/>
    <property type="evidence" value="ECO:0007669"/>
    <property type="project" value="TreeGrafter"/>
</dbReference>
<evidence type="ECO:0000256" key="3">
    <source>
        <dbReference type="ARBA" id="ARBA00008397"/>
    </source>
</evidence>
<dbReference type="InterPro" id="IPR032466">
    <property type="entry name" value="Metal_Hydrolase"/>
</dbReference>
<dbReference type="InterPro" id="IPR003766">
    <property type="entry name" value="Uronate_isomerase"/>
</dbReference>
<evidence type="ECO:0000256" key="6">
    <source>
        <dbReference type="ARBA" id="ARBA00023235"/>
    </source>
</evidence>
<reference evidence="8 9" key="1">
    <citation type="submission" date="2016-12" db="EMBL/GenBank/DDBJ databases">
        <authorList>
            <person name="Song W.-J."/>
            <person name="Kurnit D.M."/>
        </authorList>
    </citation>
    <scope>NUCLEOTIDE SEQUENCE [LARGE SCALE GENOMIC DNA]</scope>
    <source>
        <strain evidence="8 9">DSM 18488</strain>
    </source>
</reference>
<dbReference type="AlphaFoldDB" id="A0A1M7YEX8"/>
<dbReference type="STRING" id="1121416.SAMN02745220_03880"/>
<evidence type="ECO:0000256" key="2">
    <source>
        <dbReference type="ARBA" id="ARBA00004892"/>
    </source>
</evidence>
<dbReference type="PANTHER" id="PTHR30068:SF4">
    <property type="entry name" value="URONATE ISOMERASE"/>
    <property type="match status" value="1"/>
</dbReference>
<comment type="pathway">
    <text evidence="2 7">Carbohydrate metabolism; pentose and glucuronate interconversion.</text>
</comment>
<dbReference type="GO" id="GO:0042840">
    <property type="term" value="P:D-glucuronate catabolic process"/>
    <property type="evidence" value="ECO:0007669"/>
    <property type="project" value="TreeGrafter"/>
</dbReference>
<comment type="catalytic activity">
    <reaction evidence="7">
        <text>aldehydo-D-galacturonate = keto-D-tagaturonate</text>
        <dbReference type="Rhea" id="RHEA:27702"/>
        <dbReference type="ChEBI" id="CHEBI:12952"/>
        <dbReference type="ChEBI" id="CHEBI:17886"/>
    </reaction>
</comment>
<dbReference type="Pfam" id="PF02614">
    <property type="entry name" value="UxaC"/>
    <property type="match status" value="1"/>
</dbReference>
<sequence length="473" mass="54457">MKPFLSENFLLQTKSAERLYHDYAADMPIFDYHCHLPVAEIAENKKFANLTAIWLHGDHYKWRAMRANGVDETYITGSASDKEKFRAWAATVPKTLRNPLYHWTHLELKHPFGITDTLLSPATADTIYEKCSEMLQQENFSTQGLLKQMKVKVVCTTDDPLDSLEHHQKIAADKDCPTRVLPTWRPDRAMATEDPAIFNQWVDRLAACTGRDITSYTDFHESLRERHNFFHEMGCRLSDHGIEEPYAEEYTETEATAIFAKIRSGKQLSQQESLAFKSAMLFEFAVMDHERGWTQQFHFGTLRNNNTRAFTNLGPDTGYDSIGDFTMARSLNRFLDRLDSGDQLSKTILYILNPRDNEMIATLIGNFQDGRIPGKMQFGSGWWFNDQKDGMERQMNALSTMGLLSRFVGMLTDSRSFLSYPRHEYFRRILCNLFGNDIENGELPADFELIGNTVQDICYRNAVNYFGIDPEGE</sequence>
<evidence type="ECO:0000256" key="5">
    <source>
        <dbReference type="ARBA" id="ARBA00020555"/>
    </source>
</evidence>
<dbReference type="Gene3D" id="1.10.2020.10">
    <property type="entry name" value="uronate isomerase, domain 2, chain A"/>
    <property type="match status" value="1"/>
</dbReference>
<keyword evidence="9" id="KW-1185">Reference proteome</keyword>
<dbReference type="GO" id="GO:0008880">
    <property type="term" value="F:glucuronate isomerase activity"/>
    <property type="evidence" value="ECO:0007669"/>
    <property type="project" value="UniProtKB-UniRule"/>
</dbReference>
<evidence type="ECO:0000256" key="1">
    <source>
        <dbReference type="ARBA" id="ARBA00001165"/>
    </source>
</evidence>
<accession>A0A1M7YEX8</accession>
<dbReference type="Gene3D" id="3.20.20.140">
    <property type="entry name" value="Metal-dependent hydrolases"/>
    <property type="match status" value="1"/>
</dbReference>
<evidence type="ECO:0000256" key="7">
    <source>
        <dbReference type="HAMAP-Rule" id="MF_00675"/>
    </source>
</evidence>
<comment type="similarity">
    <text evidence="3 7">Belongs to the metallo-dependent hydrolases superfamily. Uronate isomerase family.</text>
</comment>
<dbReference type="HAMAP" id="MF_00675">
    <property type="entry name" value="UxaC"/>
    <property type="match status" value="1"/>
</dbReference>
<dbReference type="EC" id="5.3.1.12" evidence="4 7"/>
<evidence type="ECO:0000313" key="8">
    <source>
        <dbReference type="EMBL" id="SHO51163.1"/>
    </source>
</evidence>
<name>A0A1M7YEX8_9BACT</name>
<dbReference type="PANTHER" id="PTHR30068">
    <property type="entry name" value="URONATE ISOMERASE"/>
    <property type="match status" value="1"/>
</dbReference>
<dbReference type="SUPFAM" id="SSF51556">
    <property type="entry name" value="Metallo-dependent hydrolases"/>
    <property type="match status" value="1"/>
</dbReference>
<evidence type="ECO:0000256" key="4">
    <source>
        <dbReference type="ARBA" id="ARBA00012546"/>
    </source>
</evidence>
<gene>
    <name evidence="7" type="primary">uxaC</name>
    <name evidence="8" type="ORF">SAMN02745220_03880</name>
</gene>
<proteinExistence type="inferred from homology"/>